<organism evidence="1 2">
    <name type="scientific">Rhizophagus irregularis</name>
    <dbReference type="NCBI Taxonomy" id="588596"/>
    <lineage>
        <taxon>Eukaryota</taxon>
        <taxon>Fungi</taxon>
        <taxon>Fungi incertae sedis</taxon>
        <taxon>Mucoromycota</taxon>
        <taxon>Glomeromycotina</taxon>
        <taxon>Glomeromycetes</taxon>
        <taxon>Glomerales</taxon>
        <taxon>Glomeraceae</taxon>
        <taxon>Rhizophagus</taxon>
    </lineage>
</organism>
<dbReference type="VEuPathDB" id="FungiDB:RhiirFUN_019423"/>
<reference evidence="1 2" key="1">
    <citation type="submission" date="2016-04" db="EMBL/GenBank/DDBJ databases">
        <title>Genome analyses suggest a sexual origin of heterokaryosis in a supposedly ancient asexual fungus.</title>
        <authorList>
            <person name="Ropars J."/>
            <person name="Sedzielewska K."/>
            <person name="Noel J."/>
            <person name="Charron P."/>
            <person name="Farinelli L."/>
            <person name="Marton T."/>
            <person name="Kruger M."/>
            <person name="Pelin A."/>
            <person name="Brachmann A."/>
            <person name="Corradi N."/>
        </authorList>
    </citation>
    <scope>NUCLEOTIDE SEQUENCE [LARGE SCALE GENOMIC DNA]</scope>
    <source>
        <strain evidence="1 2">C2</strain>
    </source>
</reference>
<dbReference type="AlphaFoldDB" id="A0A2N1M0Y0"/>
<reference evidence="1 2" key="2">
    <citation type="submission" date="2017-10" db="EMBL/GenBank/DDBJ databases">
        <title>Extensive intraspecific genome diversity in a model arbuscular mycorrhizal fungus.</title>
        <authorList>
            <person name="Chen E.C.H."/>
            <person name="Morin E."/>
            <person name="Baudet D."/>
            <person name="Noel J."/>
            <person name="Ndikumana S."/>
            <person name="Charron P."/>
            <person name="St-Onge C."/>
            <person name="Giorgi J."/>
            <person name="Grigoriev I.V."/>
            <person name="Roux C."/>
            <person name="Martin F.M."/>
            <person name="Corradi N."/>
        </authorList>
    </citation>
    <scope>NUCLEOTIDE SEQUENCE [LARGE SCALE GENOMIC DNA]</scope>
    <source>
        <strain evidence="1 2">C2</strain>
    </source>
</reference>
<comment type="caution">
    <text evidence="1">The sequence shown here is derived from an EMBL/GenBank/DDBJ whole genome shotgun (WGS) entry which is preliminary data.</text>
</comment>
<gene>
    <name evidence="1" type="ORF">RhiirC2_802811</name>
</gene>
<evidence type="ECO:0000313" key="2">
    <source>
        <dbReference type="Proteomes" id="UP000233469"/>
    </source>
</evidence>
<dbReference type="EMBL" id="LLXL01007987">
    <property type="protein sequence ID" value="PKK55290.1"/>
    <property type="molecule type" value="Genomic_DNA"/>
</dbReference>
<accession>A0A2N1M0Y0</accession>
<dbReference type="VEuPathDB" id="FungiDB:FUN_018003"/>
<name>A0A2N1M0Y0_9GLOM</name>
<protein>
    <submittedName>
        <fullName evidence="1">Uncharacterized protein</fullName>
    </submittedName>
</protein>
<sequence>MILLPHLKKVVNISKEAIFNEVDNRFKNNYFAIEDLNGVNILPNFTLDIEFVEKIISHKQKSPFTYHNLLYTSRQDISRTMFLITEGDGANSYEGIDLSNPDTVTPL</sequence>
<evidence type="ECO:0000313" key="1">
    <source>
        <dbReference type="EMBL" id="PKK55290.1"/>
    </source>
</evidence>
<proteinExistence type="predicted"/>
<dbReference type="Proteomes" id="UP000233469">
    <property type="component" value="Unassembled WGS sequence"/>
</dbReference>